<dbReference type="SMART" id="SM00044">
    <property type="entry name" value="CYCc"/>
    <property type="match status" value="1"/>
</dbReference>
<dbReference type="InterPro" id="IPR029787">
    <property type="entry name" value="Nucleotide_cyclase"/>
</dbReference>
<dbReference type="Gene3D" id="2.60.120.10">
    <property type="entry name" value="Jelly Rolls"/>
    <property type="match status" value="1"/>
</dbReference>
<dbReference type="GO" id="GO:0004016">
    <property type="term" value="F:adenylate cyclase activity"/>
    <property type="evidence" value="ECO:0007669"/>
    <property type="project" value="UniProtKB-ARBA"/>
</dbReference>
<dbReference type="InterPro" id="IPR000595">
    <property type="entry name" value="cNMP-bd_dom"/>
</dbReference>
<dbReference type="SUPFAM" id="SSF55073">
    <property type="entry name" value="Nucleotide cyclase"/>
    <property type="match status" value="1"/>
</dbReference>
<dbReference type="Pfam" id="PF00211">
    <property type="entry name" value="Guanylate_cyc"/>
    <property type="match status" value="1"/>
</dbReference>
<gene>
    <name evidence="3" type="ORF">ABM479_33755</name>
</gene>
<dbReference type="Pfam" id="PF00027">
    <property type="entry name" value="cNMP_binding"/>
    <property type="match status" value="1"/>
</dbReference>
<keyword evidence="3" id="KW-0614">Plasmid</keyword>
<dbReference type="PANTHER" id="PTHR43081">
    <property type="entry name" value="ADENYLATE CYCLASE, TERMINAL-DIFFERENTIATION SPECIFIC-RELATED"/>
    <property type="match status" value="1"/>
</dbReference>
<reference evidence="3" key="1">
    <citation type="submission" date="2024-06" db="EMBL/GenBank/DDBJ databases">
        <authorList>
            <person name="Li T."/>
            <person name="Gao R."/>
        </authorList>
    </citation>
    <scope>NUCLEOTIDE SEQUENCE</scope>
    <source>
        <strain evidence="3">ZPR3</strain>
        <plasmid evidence="3">unnamed3</plasmid>
    </source>
</reference>
<evidence type="ECO:0000259" key="1">
    <source>
        <dbReference type="PROSITE" id="PS50042"/>
    </source>
</evidence>
<proteinExistence type="predicted"/>
<name>A0AAU7S5F3_9HYPH</name>
<dbReference type="GO" id="GO:0006171">
    <property type="term" value="P:cAMP biosynthetic process"/>
    <property type="evidence" value="ECO:0007669"/>
    <property type="project" value="TreeGrafter"/>
</dbReference>
<sequence>MNAHQAISQFLAEFCPSPTSLEAFFLNAARRVLNLRDGQLLCRKGDEADEMWLILKGQVRVEDRGLIAVRSVGEIVGEVAFVRVAPKLRLRGADMVALGELTALRIDASLLEEMDQAQRLVWKDTLLAVLAGKLDQAQGQRADLNSSSSVMRDVMQHFVCAEAFSAAWAAITDQGFSRIDPEVCQAIVWFSDIAGFSSYAADLGPAEVGGIVREIMDVQTAIVASAGGQVDKYMGDGLMCFWRVPDDVRLKRFVPRAVTAALEAGSTLGGLIKERGLPLDVRIGMHIGKVTVGDFGGANRVAFTLIGETVNTASRYEQARTATDGLPLGRVRISDALFEALPDDLRSNFDNSARQIADKHSFTYGVRSSLDRAAVAT</sequence>
<dbReference type="InterPro" id="IPR014710">
    <property type="entry name" value="RmlC-like_jellyroll"/>
</dbReference>
<geneLocation type="plasmid" evidence="3">
    <name>unnamed3</name>
</geneLocation>
<protein>
    <submittedName>
        <fullName evidence="3">Adenylate/guanylate cyclase domain-containing protein</fullName>
    </submittedName>
</protein>
<dbReference type="InterPro" id="IPR018490">
    <property type="entry name" value="cNMP-bd_dom_sf"/>
</dbReference>
<organism evidence="3">
    <name type="scientific">Rhizobium sp. ZPR3</name>
    <dbReference type="NCBI Taxonomy" id="3158967"/>
    <lineage>
        <taxon>Bacteria</taxon>
        <taxon>Pseudomonadati</taxon>
        <taxon>Pseudomonadota</taxon>
        <taxon>Alphaproteobacteria</taxon>
        <taxon>Hyphomicrobiales</taxon>
        <taxon>Rhizobiaceae</taxon>
        <taxon>Rhizobium/Agrobacterium group</taxon>
        <taxon>Rhizobium</taxon>
    </lineage>
</organism>
<feature type="domain" description="Guanylate cyclase" evidence="2">
    <location>
        <begin position="187"/>
        <end position="317"/>
    </location>
</feature>
<evidence type="ECO:0000313" key="3">
    <source>
        <dbReference type="EMBL" id="XBT97682.1"/>
    </source>
</evidence>
<dbReference type="InterPro" id="IPR050697">
    <property type="entry name" value="Adenylyl/Guanylyl_Cyclase_3/4"/>
</dbReference>
<dbReference type="EMBL" id="CP157963">
    <property type="protein sequence ID" value="XBT97682.1"/>
    <property type="molecule type" value="Genomic_DNA"/>
</dbReference>
<accession>A0AAU7S5F3</accession>
<feature type="domain" description="Cyclic nucleotide-binding" evidence="1">
    <location>
        <begin position="35"/>
        <end position="114"/>
    </location>
</feature>
<dbReference type="Gene3D" id="3.30.70.1230">
    <property type="entry name" value="Nucleotide cyclase"/>
    <property type="match status" value="1"/>
</dbReference>
<dbReference type="PANTHER" id="PTHR43081:SF19">
    <property type="entry name" value="PH-SENSITIVE ADENYLATE CYCLASE RV1264"/>
    <property type="match status" value="1"/>
</dbReference>
<dbReference type="InterPro" id="IPR001054">
    <property type="entry name" value="A/G_cyclase"/>
</dbReference>
<dbReference type="GO" id="GO:0035556">
    <property type="term" value="P:intracellular signal transduction"/>
    <property type="evidence" value="ECO:0007669"/>
    <property type="project" value="InterPro"/>
</dbReference>
<dbReference type="AlphaFoldDB" id="A0AAU7S5F3"/>
<dbReference type="CDD" id="cd00038">
    <property type="entry name" value="CAP_ED"/>
    <property type="match status" value="1"/>
</dbReference>
<dbReference type="CDD" id="cd07302">
    <property type="entry name" value="CHD"/>
    <property type="match status" value="1"/>
</dbReference>
<dbReference type="SUPFAM" id="SSF51206">
    <property type="entry name" value="cAMP-binding domain-like"/>
    <property type="match status" value="1"/>
</dbReference>
<dbReference type="PROSITE" id="PS50125">
    <property type="entry name" value="GUANYLATE_CYCLASE_2"/>
    <property type="match status" value="1"/>
</dbReference>
<dbReference type="PROSITE" id="PS50042">
    <property type="entry name" value="CNMP_BINDING_3"/>
    <property type="match status" value="1"/>
</dbReference>
<dbReference type="RefSeq" id="WP_349962883.1">
    <property type="nucleotide sequence ID" value="NZ_CP157963.1"/>
</dbReference>
<evidence type="ECO:0000259" key="2">
    <source>
        <dbReference type="PROSITE" id="PS50125"/>
    </source>
</evidence>